<feature type="non-terminal residue" evidence="3">
    <location>
        <position position="82"/>
    </location>
</feature>
<name>A0ABT1EY93_9PROT</name>
<accession>A0ABT1EY93</accession>
<dbReference type="EMBL" id="JAMYZR010000080">
    <property type="protein sequence ID" value="MCP1247299.1"/>
    <property type="molecule type" value="Genomic_DNA"/>
</dbReference>
<reference evidence="3 4" key="1">
    <citation type="submission" date="2022-06" db="EMBL/GenBank/DDBJ databases">
        <title>Acetobacer genomes from food samples.</title>
        <authorList>
            <person name="Sombolestani A."/>
        </authorList>
    </citation>
    <scope>NUCLEOTIDE SEQUENCE [LARGE SCALE GENOMIC DNA]</scope>
    <source>
        <strain evidence="3 4">R-83281</strain>
    </source>
</reference>
<keyword evidence="1" id="KW-0680">Restriction system</keyword>
<organism evidence="3 4">
    <name type="scientific">Acetobacter cerevisiae</name>
    <dbReference type="NCBI Taxonomy" id="178900"/>
    <lineage>
        <taxon>Bacteria</taxon>
        <taxon>Pseudomonadati</taxon>
        <taxon>Pseudomonadota</taxon>
        <taxon>Alphaproteobacteria</taxon>
        <taxon>Acetobacterales</taxon>
        <taxon>Acetobacteraceae</taxon>
        <taxon>Acetobacter</taxon>
    </lineage>
</organism>
<evidence type="ECO:0000313" key="4">
    <source>
        <dbReference type="Proteomes" id="UP001523543"/>
    </source>
</evidence>
<protein>
    <recommendedName>
        <fullName evidence="5">Type I restriction modification DNA specificity domain-containing protein</fullName>
    </recommendedName>
</protein>
<dbReference type="Proteomes" id="UP001523543">
    <property type="component" value="Unassembled WGS sequence"/>
</dbReference>
<comment type="caution">
    <text evidence="3">The sequence shown here is derived from an EMBL/GenBank/DDBJ whole genome shotgun (WGS) entry which is preliminary data.</text>
</comment>
<sequence length="82" mass="9317">MLPEGWKIFRGEEIAQKITKGQSPKWQGFEYQKDGAIFITSENVRDGFLDISRGCYALWESRLATFLSMKPAKAMVCIAARV</sequence>
<gene>
    <name evidence="3" type="ORF">NKW54_15415</name>
</gene>
<keyword evidence="2" id="KW-0238">DNA-binding</keyword>
<dbReference type="RefSeq" id="WP_253563914.1">
    <property type="nucleotide sequence ID" value="NZ_JAMYZR010000080.1"/>
</dbReference>
<evidence type="ECO:0000256" key="2">
    <source>
        <dbReference type="ARBA" id="ARBA00023125"/>
    </source>
</evidence>
<evidence type="ECO:0008006" key="5">
    <source>
        <dbReference type="Google" id="ProtNLM"/>
    </source>
</evidence>
<evidence type="ECO:0000313" key="3">
    <source>
        <dbReference type="EMBL" id="MCP1247299.1"/>
    </source>
</evidence>
<evidence type="ECO:0000256" key="1">
    <source>
        <dbReference type="ARBA" id="ARBA00022747"/>
    </source>
</evidence>
<dbReference type="SUPFAM" id="SSF116734">
    <property type="entry name" value="DNA methylase specificity domain"/>
    <property type="match status" value="1"/>
</dbReference>
<dbReference type="Gene3D" id="3.90.220.20">
    <property type="entry name" value="DNA methylase specificity domains"/>
    <property type="match status" value="1"/>
</dbReference>
<dbReference type="InterPro" id="IPR044946">
    <property type="entry name" value="Restrct_endonuc_typeI_TRD_sf"/>
</dbReference>
<keyword evidence="4" id="KW-1185">Reference proteome</keyword>
<proteinExistence type="predicted"/>